<evidence type="ECO:0000256" key="1">
    <source>
        <dbReference type="ARBA" id="ARBA00022737"/>
    </source>
</evidence>
<gene>
    <name evidence="6" type="ORF">HYH03_012245</name>
</gene>
<dbReference type="EMBL" id="JAEHOE010000075">
    <property type="protein sequence ID" value="KAG2489223.1"/>
    <property type="molecule type" value="Genomic_DNA"/>
</dbReference>
<dbReference type="PANTHER" id="PTHR24123">
    <property type="entry name" value="ANKYRIN REPEAT-CONTAINING"/>
    <property type="match status" value="1"/>
</dbReference>
<feature type="repeat" description="ANK" evidence="3">
    <location>
        <begin position="1408"/>
        <end position="1440"/>
    </location>
</feature>
<feature type="region of interest" description="Disordered" evidence="4">
    <location>
        <begin position="365"/>
        <end position="385"/>
    </location>
</feature>
<feature type="region of interest" description="Disordered" evidence="4">
    <location>
        <begin position="282"/>
        <end position="340"/>
    </location>
</feature>
<dbReference type="InterPro" id="IPR002110">
    <property type="entry name" value="Ankyrin_rpt"/>
</dbReference>
<dbReference type="PROSITE" id="PS50297">
    <property type="entry name" value="ANK_REP_REGION"/>
    <property type="match status" value="5"/>
</dbReference>
<feature type="compositionally biased region" description="Low complexity" evidence="4">
    <location>
        <begin position="686"/>
        <end position="709"/>
    </location>
</feature>
<dbReference type="Gene3D" id="1.25.40.20">
    <property type="entry name" value="Ankyrin repeat-containing domain"/>
    <property type="match status" value="6"/>
</dbReference>
<dbReference type="InterPro" id="IPR036770">
    <property type="entry name" value="Ankyrin_rpt-contain_sf"/>
</dbReference>
<dbReference type="Proteomes" id="UP000612055">
    <property type="component" value="Unassembled WGS sequence"/>
</dbReference>
<feature type="region of interest" description="Disordered" evidence="4">
    <location>
        <begin position="613"/>
        <end position="810"/>
    </location>
</feature>
<keyword evidence="2 3" id="KW-0040">ANK repeat</keyword>
<feature type="repeat" description="ANK" evidence="3">
    <location>
        <begin position="1441"/>
        <end position="1473"/>
    </location>
</feature>
<accession>A0A836BVN2</accession>
<dbReference type="PROSITE" id="PS50088">
    <property type="entry name" value="ANK_REPEAT"/>
    <property type="match status" value="8"/>
</dbReference>
<organism evidence="6 7">
    <name type="scientific">Edaphochlamys debaryana</name>
    <dbReference type="NCBI Taxonomy" id="47281"/>
    <lineage>
        <taxon>Eukaryota</taxon>
        <taxon>Viridiplantae</taxon>
        <taxon>Chlorophyta</taxon>
        <taxon>core chlorophytes</taxon>
        <taxon>Chlorophyceae</taxon>
        <taxon>CS clade</taxon>
        <taxon>Chlamydomonadales</taxon>
        <taxon>Chlamydomonadales incertae sedis</taxon>
        <taxon>Edaphochlamys</taxon>
    </lineage>
</organism>
<feature type="region of interest" description="Disordered" evidence="4">
    <location>
        <begin position="465"/>
        <end position="520"/>
    </location>
</feature>
<keyword evidence="5" id="KW-1133">Transmembrane helix</keyword>
<feature type="repeat" description="ANK" evidence="3">
    <location>
        <begin position="1508"/>
        <end position="1540"/>
    </location>
</feature>
<keyword evidence="5" id="KW-0472">Membrane</keyword>
<feature type="repeat" description="ANK" evidence="3">
    <location>
        <begin position="1776"/>
        <end position="1809"/>
    </location>
</feature>
<evidence type="ECO:0000313" key="6">
    <source>
        <dbReference type="EMBL" id="KAG2489223.1"/>
    </source>
</evidence>
<evidence type="ECO:0000256" key="5">
    <source>
        <dbReference type="SAM" id="Phobius"/>
    </source>
</evidence>
<feature type="compositionally biased region" description="Low complexity" evidence="4">
    <location>
        <begin position="317"/>
        <end position="335"/>
    </location>
</feature>
<dbReference type="Pfam" id="PF12796">
    <property type="entry name" value="Ank_2"/>
    <property type="match status" value="4"/>
</dbReference>
<protein>
    <submittedName>
        <fullName evidence="6">Uncharacterized protein</fullName>
    </submittedName>
</protein>
<proteinExistence type="predicted"/>
<evidence type="ECO:0000256" key="2">
    <source>
        <dbReference type="ARBA" id="ARBA00023043"/>
    </source>
</evidence>
<dbReference type="SUPFAM" id="SSF48403">
    <property type="entry name" value="Ankyrin repeat"/>
    <property type="match status" value="3"/>
</dbReference>
<dbReference type="InterPro" id="IPR051165">
    <property type="entry name" value="Multifunctional_ANK_Repeat"/>
</dbReference>
<feature type="region of interest" description="Disordered" evidence="4">
    <location>
        <begin position="133"/>
        <end position="155"/>
    </location>
</feature>
<keyword evidence="5" id="KW-0812">Transmembrane</keyword>
<keyword evidence="1" id="KW-0677">Repeat</keyword>
<reference evidence="6" key="1">
    <citation type="journal article" date="2020" name="bioRxiv">
        <title>Comparative genomics of Chlamydomonas.</title>
        <authorList>
            <person name="Craig R.J."/>
            <person name="Hasan A.R."/>
            <person name="Ness R.W."/>
            <person name="Keightley P.D."/>
        </authorList>
    </citation>
    <scope>NUCLEOTIDE SEQUENCE</scope>
    <source>
        <strain evidence="6">CCAP 11/70</strain>
    </source>
</reference>
<feature type="repeat" description="ANK" evidence="3">
    <location>
        <begin position="1038"/>
        <end position="1070"/>
    </location>
</feature>
<feature type="repeat" description="ANK" evidence="3">
    <location>
        <begin position="1142"/>
        <end position="1174"/>
    </location>
</feature>
<dbReference type="OrthoDB" id="10040922at2759"/>
<name>A0A836BVN2_9CHLO</name>
<feature type="compositionally biased region" description="Basic and acidic residues" evidence="4">
    <location>
        <begin position="142"/>
        <end position="155"/>
    </location>
</feature>
<feature type="repeat" description="ANK" evidence="3">
    <location>
        <begin position="1368"/>
        <end position="1407"/>
    </location>
</feature>
<dbReference type="PANTHER" id="PTHR24123:SF33">
    <property type="entry name" value="PROTEIN HOS4"/>
    <property type="match status" value="1"/>
</dbReference>
<feature type="compositionally biased region" description="Low complexity" evidence="4">
    <location>
        <begin position="716"/>
        <end position="727"/>
    </location>
</feature>
<feature type="repeat" description="ANK" evidence="3">
    <location>
        <begin position="1175"/>
        <end position="1207"/>
    </location>
</feature>
<keyword evidence="7" id="KW-1185">Reference proteome</keyword>
<evidence type="ECO:0000313" key="7">
    <source>
        <dbReference type="Proteomes" id="UP000612055"/>
    </source>
</evidence>
<comment type="caution">
    <text evidence="6">The sequence shown here is derived from an EMBL/GenBank/DDBJ whole genome shotgun (WGS) entry which is preliminary data.</text>
</comment>
<evidence type="ECO:0000256" key="3">
    <source>
        <dbReference type="PROSITE-ProRule" id="PRU00023"/>
    </source>
</evidence>
<dbReference type="SMART" id="SM00248">
    <property type="entry name" value="ANK"/>
    <property type="match status" value="19"/>
</dbReference>
<feature type="compositionally biased region" description="Low complexity" evidence="4">
    <location>
        <begin position="742"/>
        <end position="754"/>
    </location>
</feature>
<feature type="transmembrane region" description="Helical" evidence="5">
    <location>
        <begin position="56"/>
        <end position="80"/>
    </location>
</feature>
<dbReference type="Pfam" id="PF00023">
    <property type="entry name" value="Ank"/>
    <property type="match status" value="1"/>
</dbReference>
<feature type="compositionally biased region" description="Low complexity" evidence="4">
    <location>
        <begin position="613"/>
        <end position="652"/>
    </location>
</feature>
<evidence type="ECO:0000256" key="4">
    <source>
        <dbReference type="SAM" id="MobiDB-lite"/>
    </source>
</evidence>
<feature type="transmembrane region" description="Helical" evidence="5">
    <location>
        <begin position="21"/>
        <end position="44"/>
    </location>
</feature>
<feature type="transmembrane region" description="Helical" evidence="5">
    <location>
        <begin position="92"/>
        <end position="120"/>
    </location>
</feature>
<sequence>MVPLGIRYGHWRDRHPTGHKIVKACLALLAGGFYWADVITDFLVVQQLFAADEITFAALMLFFIFFQYVIMWVSVCGYVTDVFFFPGRLARAALYACLLPGTFAFDIAMCFQAVAALWVVECYGERTDRSETLQRAGVQGPETREVKQGEKKAERADQADLGATTLMAVFEGRVRSAPQLDPSSLRLALGGGSAQRLEALLRGLAPPQGPPGSGGGGSGGRAELAAALAAARLSEPSACTGALPASAAPVAVAVSARAGPPACVHRGAVSAGGAAAVGVSGKQGSAAHAHDASEEPWWTPADEPPRRRPGGDLPYKSTSAGSTAAGSRTASHGAAPAPSRARWLRASRQLLGAWAQLWAEAHQRADSSNAGAGNEWDAPPGCRRGQRRRMGAAWLGPAGRSRVAAWPVGRGAEADGGVVEWEDGDGGLGPGPGDLVLTRARAAASAGDAAGGKPGLRLTLTRRQQAEEPMVAAGHSEDSGARRVSLRRRRRRSEEEEGCGEEGLLGPQEAGRPRASRRCYEAPPQQRLPLRLLSAQELLGPVTVRSAALLDEAQAGPAGPIRGGKAEAQAGPGPGVEGLLEAAVEVGDEAEPGGPVVGPSAVAEAFQGFGRKSAPGVGSAPSSPSARLPAPPVAAKARASAPGTPSAPASPSRGIGRFSLARPSPAPAPISAPASPSRGLGLGRFSLARRSAAPSPASAPALPRASLSSDPGTRRLPSALKPALASACSRPGTALPRSTPGASPAASASASASPLKAGGERRGVGFADARAQAGPGSGPGRAPPGPAQGSDIDEDSADGRSGGAYSDDDAASVATSVSRSEYKENVLLEQVGAFLAYYRRIRVVVECVFESLPQSVIQLVILSLGLNTDTPALIVLSFIMSILGLVKNAYEVKLMAMRNGFTFGQQLYRLIRMTEALPYLELRENAAVDFEVNVVLKLVERNMLAKALSVNRSLTRFAIADQGLGILVSPIARHRLLDTFVMLPYKPFTPPEFKSAMECLAFPCALHRSVARNLPACTRLLCVKGWDVDRRDELPKARERTPAHWAAFKNFLEPLKVLVEYRPDLNLLDANQKAPLHYAWAIAYGKHKSTVMLRLLLDARASPDVQDGLQRSLLHYAAEKGDTGGAGLVMGYRANLNLQDKYARTPAHLATLAQQGPMVRLLADSKADLDVRDKDERTCLHYAVLRVNEAIIGQLLGHAANPDLQDKLGKTGLHYAVGGLRFPPARRLGVARQLLGARAQPNLYDKEGHVPLHFPARRLRAGNERSAVDEQALIEALLGSSPPADPNLPSKAEGEEGRAPLHFLTDCTAQGAPRQEVVKALLSHGAAPDQLTARGWAPLHLTALHQTEALAGLLLGAKARPDVKEPEAGNAPLHLACRRATAQLRARPPAVLRLLLEAGCERNVQNKEGDTGLHIATRHSDTASVKVLLSHQASPNLLNGAREGPLHIAAAKEDAEVVHELLTQGADPNLRSGMGEAALHLVVPLDNLVITQDLLEHRADPCLPSEADGDTPLHLAARHLGVQVCRALLSRKPNVNTTNRAGERPLHLVVDRLPWPDKVVERRDKAEAAATIITLLADTPGADLSSPCPSTQQHPLFAVAIREYEALTRRLLSRGADPNAQSLFQGQRETLLTAAARGGAASLEAARAVLGDPRTDPNAPSGDGYAPLHLCLLPGKLRPGLLAQLLAHPRLDVDRETKTGSETALWMVCGSRADEQQLDLLRRLLRAGAKPNKFVQGSAPIIRVVELDPLGKARPLEALQALLAAGADPNLARFSDGNTALHLAAEDVRSSELFAALLAGGAKPGLRNRAGDSAVAVLYGATQKRRGHGGEESLALAFRSGGSALDKRGNTAATVLGSFFDDTDRHVLKWGRMLEVLQAAGFVTKKTGAAVWTTSKEQRTEVGLETVSESHSEEVFCFEGGGCQSVVYKASNSWRFDFPRRAENPTLPRGWVLAGK</sequence>